<comment type="caution">
    <text evidence="3">The sequence shown here is derived from an EMBL/GenBank/DDBJ whole genome shotgun (WGS) entry which is preliminary data.</text>
</comment>
<dbReference type="Gene3D" id="3.40.50.1820">
    <property type="entry name" value="alpha/beta hydrolase"/>
    <property type="match status" value="1"/>
</dbReference>
<evidence type="ECO:0000313" key="4">
    <source>
        <dbReference type="Proteomes" id="UP000310249"/>
    </source>
</evidence>
<reference evidence="3 4" key="1">
    <citation type="submission" date="2018-01" db="EMBL/GenBank/DDBJ databases">
        <authorList>
            <person name="Paulsen S."/>
            <person name="Gram L.K."/>
        </authorList>
    </citation>
    <scope>NUCLEOTIDE SEQUENCE [LARGE SCALE GENOMIC DNA]</scope>
    <source>
        <strain evidence="3 4">S2676</strain>
    </source>
</reference>
<gene>
    <name evidence="3" type="ORF">CWB99_05585</name>
</gene>
<proteinExistence type="inferred from homology"/>
<accession>A0A5S3WRR8</accession>
<protein>
    <submittedName>
        <fullName evidence="3">Thioesterase</fullName>
    </submittedName>
</protein>
<dbReference type="InterPro" id="IPR029058">
    <property type="entry name" value="AB_hydrolase_fold"/>
</dbReference>
<feature type="domain" description="Thioesterase" evidence="2">
    <location>
        <begin position="9"/>
        <end position="230"/>
    </location>
</feature>
<evidence type="ECO:0000313" key="3">
    <source>
        <dbReference type="EMBL" id="TMP30806.1"/>
    </source>
</evidence>
<dbReference type="PANTHER" id="PTHR11487:SF0">
    <property type="entry name" value="S-ACYL FATTY ACID SYNTHASE THIOESTERASE, MEDIUM CHAIN"/>
    <property type="match status" value="1"/>
</dbReference>
<dbReference type="Proteomes" id="UP000310249">
    <property type="component" value="Unassembled WGS sequence"/>
</dbReference>
<evidence type="ECO:0000256" key="1">
    <source>
        <dbReference type="ARBA" id="ARBA00007169"/>
    </source>
</evidence>
<dbReference type="OrthoDB" id="8480037at2"/>
<dbReference type="InterPro" id="IPR001031">
    <property type="entry name" value="Thioesterase"/>
</dbReference>
<sequence>MTHAVKPITLFCFHHAGGSGRYFRTWSQLLPAHWRVVCPDLPGRGDKLATASCRDWSELTAQLLSELGQCQTPFAFFGHSLGARVAFELALALQKSGQPLPLWLGVSACRAPSLPSRTQVHTLADEPLAEQLQRLQQFPAQRLTHPEVRQRLLAQVRDDFYLAECAPLRKPSPLACALSVFSATDDEIVNTTELPPWQDFSHFSLCSHQYPGRHFYLEEHSAEVCAQIDHDVSAVIAQTSQRLNQDTLQGVNHGV</sequence>
<dbReference type="GO" id="GO:0008610">
    <property type="term" value="P:lipid biosynthetic process"/>
    <property type="evidence" value="ECO:0007669"/>
    <property type="project" value="TreeGrafter"/>
</dbReference>
<name>A0A5S3WRR8_9GAMM</name>
<dbReference type="Pfam" id="PF00975">
    <property type="entry name" value="Thioesterase"/>
    <property type="match status" value="1"/>
</dbReference>
<dbReference type="InterPro" id="IPR012223">
    <property type="entry name" value="TEII"/>
</dbReference>
<reference evidence="4" key="2">
    <citation type="submission" date="2019-06" db="EMBL/GenBank/DDBJ databases">
        <title>Co-occurence of chitin degradation, pigmentation and bioactivity in marine Pseudoalteromonas.</title>
        <authorList>
            <person name="Sonnenschein E.C."/>
            <person name="Bech P.K."/>
        </authorList>
    </citation>
    <scope>NUCLEOTIDE SEQUENCE [LARGE SCALE GENOMIC DNA]</scope>
    <source>
        <strain evidence="4">S2676</strain>
    </source>
</reference>
<dbReference type="PANTHER" id="PTHR11487">
    <property type="entry name" value="THIOESTERASE"/>
    <property type="match status" value="1"/>
</dbReference>
<dbReference type="RefSeq" id="WP_138550965.1">
    <property type="nucleotide sequence ID" value="NZ_PNCH01000016.1"/>
</dbReference>
<dbReference type="AlphaFoldDB" id="A0A5S3WRR8"/>
<dbReference type="EMBL" id="PNCI01000010">
    <property type="protein sequence ID" value="TMP30806.1"/>
    <property type="molecule type" value="Genomic_DNA"/>
</dbReference>
<dbReference type="SUPFAM" id="SSF53474">
    <property type="entry name" value="alpha/beta-Hydrolases"/>
    <property type="match status" value="1"/>
</dbReference>
<organism evidence="3 4">
    <name type="scientific">Pseudoalteromonas rubra</name>
    <dbReference type="NCBI Taxonomy" id="43658"/>
    <lineage>
        <taxon>Bacteria</taxon>
        <taxon>Pseudomonadati</taxon>
        <taxon>Pseudomonadota</taxon>
        <taxon>Gammaproteobacteria</taxon>
        <taxon>Alteromonadales</taxon>
        <taxon>Pseudoalteromonadaceae</taxon>
        <taxon>Pseudoalteromonas</taxon>
    </lineage>
</organism>
<evidence type="ECO:0000259" key="2">
    <source>
        <dbReference type="Pfam" id="PF00975"/>
    </source>
</evidence>
<comment type="similarity">
    <text evidence="1">Belongs to the thioesterase family.</text>
</comment>